<dbReference type="InterPro" id="IPR032675">
    <property type="entry name" value="LRR_dom_sf"/>
</dbReference>
<organism evidence="2">
    <name type="scientific">Sesamum latifolium</name>
    <dbReference type="NCBI Taxonomy" id="2727402"/>
    <lineage>
        <taxon>Eukaryota</taxon>
        <taxon>Viridiplantae</taxon>
        <taxon>Streptophyta</taxon>
        <taxon>Embryophyta</taxon>
        <taxon>Tracheophyta</taxon>
        <taxon>Spermatophyta</taxon>
        <taxon>Magnoliopsida</taxon>
        <taxon>eudicotyledons</taxon>
        <taxon>Gunneridae</taxon>
        <taxon>Pentapetalae</taxon>
        <taxon>asterids</taxon>
        <taxon>lamiids</taxon>
        <taxon>Lamiales</taxon>
        <taxon>Pedaliaceae</taxon>
        <taxon>Sesamum</taxon>
    </lineage>
</organism>
<reference evidence="2" key="1">
    <citation type="submission" date="2020-06" db="EMBL/GenBank/DDBJ databases">
        <authorList>
            <person name="Li T."/>
            <person name="Hu X."/>
            <person name="Zhang T."/>
            <person name="Song X."/>
            <person name="Zhang H."/>
            <person name="Dai N."/>
            <person name="Sheng W."/>
            <person name="Hou X."/>
            <person name="Wei L."/>
        </authorList>
    </citation>
    <scope>NUCLEOTIDE SEQUENCE</scope>
    <source>
        <strain evidence="2">KEN1</strain>
        <tissue evidence="2">Leaf</tissue>
    </source>
</reference>
<reference evidence="2" key="2">
    <citation type="journal article" date="2024" name="Plant">
        <title>Genomic evolution and insights into agronomic trait innovations of Sesamum species.</title>
        <authorList>
            <person name="Miao H."/>
            <person name="Wang L."/>
            <person name="Qu L."/>
            <person name="Liu H."/>
            <person name="Sun Y."/>
            <person name="Le M."/>
            <person name="Wang Q."/>
            <person name="Wei S."/>
            <person name="Zheng Y."/>
            <person name="Lin W."/>
            <person name="Duan Y."/>
            <person name="Cao H."/>
            <person name="Xiong S."/>
            <person name="Wang X."/>
            <person name="Wei L."/>
            <person name="Li C."/>
            <person name="Ma Q."/>
            <person name="Ju M."/>
            <person name="Zhao R."/>
            <person name="Li G."/>
            <person name="Mu C."/>
            <person name="Tian Q."/>
            <person name="Mei H."/>
            <person name="Zhang T."/>
            <person name="Gao T."/>
            <person name="Zhang H."/>
        </authorList>
    </citation>
    <scope>NUCLEOTIDE SEQUENCE</scope>
    <source>
        <strain evidence="2">KEN1</strain>
    </source>
</reference>
<sequence length="189" mass="20041">MFHQIGPGLILAEMVGGISCINNRVVSITLASINLSGQLSSDIAKLAELQTLDLSYNEGMTGPLPPAIGNLAKLTSLILVGCGFSGQIPPSIGSLQQLVYLSLYSNKFIGSIPPSIGNLSNLYWLDLADNKLSGTIPVSDGSTPGLDMLVRNLDQNNQQRQMNSPIHHYSTMCIASGGETFKMAPASQH</sequence>
<dbReference type="InterPro" id="IPR001611">
    <property type="entry name" value="Leu-rich_rpt"/>
</dbReference>
<protein>
    <submittedName>
        <fullName evidence="2">Uncharacterized protein</fullName>
    </submittedName>
</protein>
<dbReference type="SUPFAM" id="SSF52058">
    <property type="entry name" value="L domain-like"/>
    <property type="match status" value="1"/>
</dbReference>
<dbReference type="Gene3D" id="3.80.10.10">
    <property type="entry name" value="Ribonuclease Inhibitor"/>
    <property type="match status" value="1"/>
</dbReference>
<comment type="subcellular location">
    <subcellularLocation>
        <location evidence="1">Cell envelope</location>
    </subcellularLocation>
</comment>
<name>A0AAW2XBG2_9LAMI</name>
<accession>A0AAW2XBG2</accession>
<evidence type="ECO:0000313" key="2">
    <source>
        <dbReference type="EMBL" id="KAL0450860.1"/>
    </source>
</evidence>
<dbReference type="FunFam" id="3.80.10.10:FF:000363">
    <property type="entry name" value="Leucine-rich repeat family protein"/>
    <property type="match status" value="1"/>
</dbReference>
<gene>
    <name evidence="2" type="ORF">Slati_1642400</name>
</gene>
<dbReference type="PANTHER" id="PTHR48059:SF38">
    <property type="entry name" value="OS04G0534166 PROTEIN"/>
    <property type="match status" value="1"/>
</dbReference>
<dbReference type="PANTHER" id="PTHR48059">
    <property type="entry name" value="POLYGALACTURONASE INHIBITOR 1"/>
    <property type="match status" value="1"/>
</dbReference>
<comment type="caution">
    <text evidence="2">The sequence shown here is derived from an EMBL/GenBank/DDBJ whole genome shotgun (WGS) entry which is preliminary data.</text>
</comment>
<dbReference type="EMBL" id="JACGWN010000005">
    <property type="protein sequence ID" value="KAL0450860.1"/>
    <property type="molecule type" value="Genomic_DNA"/>
</dbReference>
<dbReference type="Pfam" id="PF00560">
    <property type="entry name" value="LRR_1"/>
    <property type="match status" value="4"/>
</dbReference>
<dbReference type="InterPro" id="IPR051848">
    <property type="entry name" value="PGIP"/>
</dbReference>
<proteinExistence type="predicted"/>
<dbReference type="AlphaFoldDB" id="A0AAW2XBG2"/>
<evidence type="ECO:0000256" key="1">
    <source>
        <dbReference type="ARBA" id="ARBA00004196"/>
    </source>
</evidence>